<organism evidence="2 3">
    <name type="scientific">Natrialba taiwanensis DSM 12281</name>
    <dbReference type="NCBI Taxonomy" id="1230458"/>
    <lineage>
        <taxon>Archaea</taxon>
        <taxon>Methanobacteriati</taxon>
        <taxon>Methanobacteriota</taxon>
        <taxon>Stenosarchaea group</taxon>
        <taxon>Halobacteria</taxon>
        <taxon>Halobacteriales</taxon>
        <taxon>Natrialbaceae</taxon>
        <taxon>Natrialba</taxon>
    </lineage>
</organism>
<proteinExistence type="predicted"/>
<evidence type="ECO:0000313" key="3">
    <source>
        <dbReference type="Proteomes" id="UP000011648"/>
    </source>
</evidence>
<feature type="region of interest" description="Disordered" evidence="1">
    <location>
        <begin position="139"/>
        <end position="159"/>
    </location>
</feature>
<evidence type="ECO:0000313" key="2">
    <source>
        <dbReference type="EMBL" id="ELY91473.1"/>
    </source>
</evidence>
<comment type="caution">
    <text evidence="2">The sequence shown here is derived from an EMBL/GenBank/DDBJ whole genome shotgun (WGS) entry which is preliminary data.</text>
</comment>
<evidence type="ECO:0000256" key="1">
    <source>
        <dbReference type="SAM" id="MobiDB-lite"/>
    </source>
</evidence>
<name>M0A2A7_9EURY</name>
<protein>
    <submittedName>
        <fullName evidence="2">Uncharacterized protein</fullName>
    </submittedName>
</protein>
<sequence length="175" mass="19735">MPDVTPYDPKVIIMDLLRGHWSDASVTTDFANRYDDFDWVIDNHFDTAWIHTGWFDSTSENPQVSVTFDSTDPGTPTGFDATTGEGGKSALLDNTAYIDTWVHNDRDLTGGINPKKYAWQLRLRAELIVLDNAPHGDHPWDSLGTGQIRSPEEPEETPIGSRWRIPVLFSDMKKT</sequence>
<dbReference type="STRING" id="1230458.C484_10611"/>
<dbReference type="EMBL" id="AOIL01000037">
    <property type="protein sequence ID" value="ELY91473.1"/>
    <property type="molecule type" value="Genomic_DNA"/>
</dbReference>
<dbReference type="Proteomes" id="UP000011648">
    <property type="component" value="Unassembled WGS sequence"/>
</dbReference>
<keyword evidence="3" id="KW-1185">Reference proteome</keyword>
<reference evidence="2 3" key="1">
    <citation type="journal article" date="2014" name="PLoS Genet.">
        <title>Phylogenetically driven sequencing of extremely halophilic archaea reveals strategies for static and dynamic osmo-response.</title>
        <authorList>
            <person name="Becker E.A."/>
            <person name="Seitzer P.M."/>
            <person name="Tritt A."/>
            <person name="Larsen D."/>
            <person name="Krusor M."/>
            <person name="Yao A.I."/>
            <person name="Wu D."/>
            <person name="Madern D."/>
            <person name="Eisen J.A."/>
            <person name="Darling A.E."/>
            <person name="Facciotti M.T."/>
        </authorList>
    </citation>
    <scope>NUCLEOTIDE SEQUENCE [LARGE SCALE GENOMIC DNA]</scope>
    <source>
        <strain evidence="2 3">DSM 12281</strain>
    </source>
</reference>
<gene>
    <name evidence="2" type="ORF">C484_10611</name>
</gene>
<accession>M0A2A7</accession>
<dbReference type="AlphaFoldDB" id="M0A2A7"/>